<accession>A0AAW4KXK0</accession>
<dbReference type="Proteomes" id="UP000811899">
    <property type="component" value="Unassembled WGS sequence"/>
</dbReference>
<organism evidence="2 3">
    <name type="scientific">Geoanaerobacter pelophilus</name>
    <dbReference type="NCBI Taxonomy" id="60036"/>
    <lineage>
        <taxon>Bacteria</taxon>
        <taxon>Pseudomonadati</taxon>
        <taxon>Thermodesulfobacteriota</taxon>
        <taxon>Desulfuromonadia</taxon>
        <taxon>Geobacterales</taxon>
        <taxon>Geobacteraceae</taxon>
        <taxon>Geoanaerobacter</taxon>
    </lineage>
</organism>
<dbReference type="RefSeq" id="WP_214169847.1">
    <property type="nucleotide sequence ID" value="NZ_JAHCVJ010000001.1"/>
</dbReference>
<evidence type="ECO:0000313" key="2">
    <source>
        <dbReference type="EMBL" id="MBT0663074.1"/>
    </source>
</evidence>
<protein>
    <submittedName>
        <fullName evidence="2">Phosphohydrolase</fullName>
    </submittedName>
</protein>
<feature type="compositionally biased region" description="Basic residues" evidence="1">
    <location>
        <begin position="286"/>
        <end position="297"/>
    </location>
</feature>
<sequence>MTMLLFTVSAAVGIGFGFYGTRKWIPAEEPANERTEHAEVASLAELSHLWTDDEIEIKDAACLWRERTTKQCHQQPKPEFRHDEINQFFTEVIDDRPSVSGVRRTLIIKILTMLDEEGDCPSVVRAHKDEAEHMYSDDSYALLATVPLYRHTLTVTRNFIAKADQEALLADMIIIALAHDIGKIPSYHDGMYSSGDHPVIAGLILNNIPEYISLPNRDDIHRAITGHHLLKSDNILTDGLKLSDHEARQTELAALYAEARERRKNDPEDSGKSPIASPASVGTGVKSHHPTVRRNHPPKSLESSEKFHPSKLDLPEWFNAAAILAALKRRINVVESTPNGEKWSAVSTSQGLVFVNPDGLWAAIKEVSDNDPKVLASEGFESEKRNLLFTVVSELSRTRDAIATQYVADGYYTTQISIITGGGKRLPYLLIPFTAEAFGEKPSALEELKTAQLKRMVKEIKLKQTEVEQCVGR</sequence>
<name>A0AAW4KXK0_9BACT</name>
<reference evidence="2 3" key="1">
    <citation type="submission" date="2021-05" db="EMBL/GenBank/DDBJ databases">
        <title>The draft genome of Geobacter pelophilus DSM 12255.</title>
        <authorList>
            <person name="Xu Z."/>
            <person name="Masuda Y."/>
            <person name="Itoh H."/>
            <person name="Senoo K."/>
        </authorList>
    </citation>
    <scope>NUCLEOTIDE SEQUENCE [LARGE SCALE GENOMIC DNA]</scope>
    <source>
        <strain evidence="2 3">DSM 12255</strain>
    </source>
</reference>
<feature type="compositionally biased region" description="Basic and acidic residues" evidence="1">
    <location>
        <begin position="260"/>
        <end position="271"/>
    </location>
</feature>
<comment type="caution">
    <text evidence="2">The sequence shown here is derived from an EMBL/GenBank/DDBJ whole genome shotgun (WGS) entry which is preliminary data.</text>
</comment>
<feature type="region of interest" description="Disordered" evidence="1">
    <location>
        <begin position="260"/>
        <end position="306"/>
    </location>
</feature>
<dbReference type="SUPFAM" id="SSF109604">
    <property type="entry name" value="HD-domain/PDEase-like"/>
    <property type="match status" value="1"/>
</dbReference>
<keyword evidence="3" id="KW-1185">Reference proteome</keyword>
<gene>
    <name evidence="2" type="ORF">KI809_02070</name>
</gene>
<evidence type="ECO:0000313" key="3">
    <source>
        <dbReference type="Proteomes" id="UP000811899"/>
    </source>
</evidence>
<proteinExistence type="predicted"/>
<dbReference type="AlphaFoldDB" id="A0AAW4KXK0"/>
<dbReference type="EMBL" id="JAHCVJ010000001">
    <property type="protein sequence ID" value="MBT0663074.1"/>
    <property type="molecule type" value="Genomic_DNA"/>
</dbReference>
<evidence type="ECO:0000256" key="1">
    <source>
        <dbReference type="SAM" id="MobiDB-lite"/>
    </source>
</evidence>